<dbReference type="EMBL" id="UOET01000339">
    <property type="protein sequence ID" value="VAW29237.1"/>
    <property type="molecule type" value="Genomic_DNA"/>
</dbReference>
<dbReference type="Gene3D" id="3.40.1740.10">
    <property type="entry name" value="VC0467-like"/>
    <property type="match status" value="1"/>
</dbReference>
<protein>
    <submittedName>
        <fullName evidence="1">UPF0301 protein YqgE</fullName>
    </submittedName>
</protein>
<dbReference type="SUPFAM" id="SSF143456">
    <property type="entry name" value="VC0467-like"/>
    <property type="match status" value="1"/>
</dbReference>
<organism evidence="1">
    <name type="scientific">hydrothermal vent metagenome</name>
    <dbReference type="NCBI Taxonomy" id="652676"/>
    <lineage>
        <taxon>unclassified sequences</taxon>
        <taxon>metagenomes</taxon>
        <taxon>ecological metagenomes</taxon>
    </lineage>
</organism>
<dbReference type="PANTHER" id="PTHR31984:SF17">
    <property type="entry name" value="TRANSCRIPTIONAL REGULATOR"/>
    <property type="match status" value="1"/>
</dbReference>
<name>A0A3B0UV58_9ZZZZ</name>
<reference evidence="1" key="1">
    <citation type="submission" date="2018-06" db="EMBL/GenBank/DDBJ databases">
        <authorList>
            <person name="Zhirakovskaya E."/>
        </authorList>
    </citation>
    <scope>NUCLEOTIDE SEQUENCE</scope>
</reference>
<dbReference type="PANTHER" id="PTHR31984">
    <property type="entry name" value="TRANSPORTER, PUTATIVE (DUF179)-RELATED"/>
    <property type="match status" value="1"/>
</dbReference>
<dbReference type="Pfam" id="PF02622">
    <property type="entry name" value="DUF179"/>
    <property type="match status" value="1"/>
</dbReference>
<dbReference type="AlphaFoldDB" id="A0A3B0UV58"/>
<proteinExistence type="predicted"/>
<evidence type="ECO:0000313" key="1">
    <source>
        <dbReference type="EMBL" id="VAW29237.1"/>
    </source>
</evidence>
<dbReference type="InterPro" id="IPR003774">
    <property type="entry name" value="AlgH-like"/>
</dbReference>
<accession>A0A3B0UV58</accession>
<gene>
    <name evidence="1" type="ORF">MNBD_BACTEROID07-51</name>
</gene>
<sequence length="168" mass="19217">MGDYYFGRSVILLAEHNPEGSFGLILNKPVSKLLSEVSEDFPELETPLYLGGPVERNRLFFIHSLGDQISDSIELLNGLFWGGNMEDVIEMAQLKKLTPQNSRFFLGYAGWGANQMEEELKRNSWAITKASAELIFTTKSDILWKKLTRKLGQDYRLWDKFPVNPNLN</sequence>